<name>A0A382S6G6_9ZZZZ</name>
<dbReference type="AlphaFoldDB" id="A0A382S6G6"/>
<reference evidence="1" key="1">
    <citation type="submission" date="2018-05" db="EMBL/GenBank/DDBJ databases">
        <authorList>
            <person name="Lanie J.A."/>
            <person name="Ng W.-L."/>
            <person name="Kazmierczak K.M."/>
            <person name="Andrzejewski T.M."/>
            <person name="Davidsen T.M."/>
            <person name="Wayne K.J."/>
            <person name="Tettelin H."/>
            <person name="Glass J.I."/>
            <person name="Rusch D."/>
            <person name="Podicherti R."/>
            <person name="Tsui H.-C.T."/>
            <person name="Winkler M.E."/>
        </authorList>
    </citation>
    <scope>NUCLEOTIDE SEQUENCE</scope>
</reference>
<proteinExistence type="predicted"/>
<protein>
    <submittedName>
        <fullName evidence="1">Uncharacterized protein</fullName>
    </submittedName>
</protein>
<accession>A0A382S6G6</accession>
<organism evidence="1">
    <name type="scientific">marine metagenome</name>
    <dbReference type="NCBI Taxonomy" id="408172"/>
    <lineage>
        <taxon>unclassified sequences</taxon>
        <taxon>metagenomes</taxon>
        <taxon>ecological metagenomes</taxon>
    </lineage>
</organism>
<dbReference type="EMBL" id="UINC01126359">
    <property type="protein sequence ID" value="SVD04787.1"/>
    <property type="molecule type" value="Genomic_DNA"/>
</dbReference>
<evidence type="ECO:0000313" key="1">
    <source>
        <dbReference type="EMBL" id="SVD04787.1"/>
    </source>
</evidence>
<gene>
    <name evidence="1" type="ORF">METZ01_LOCUS357641</name>
</gene>
<sequence>MPRSSIYLGEKNESAIKAPYASINFYTAQHILGANSVTEYSVQQQNWGFTVSK</sequence>